<gene>
    <name evidence="4" type="ORF">UFOPK1591_00135</name>
</gene>
<proteinExistence type="predicted"/>
<dbReference type="GO" id="GO:0051287">
    <property type="term" value="F:NAD binding"/>
    <property type="evidence" value="ECO:0007669"/>
    <property type="project" value="InterPro"/>
</dbReference>
<dbReference type="GO" id="GO:0016491">
    <property type="term" value="F:oxidoreductase activity"/>
    <property type="evidence" value="ECO:0007669"/>
    <property type="project" value="UniProtKB-KW"/>
</dbReference>
<dbReference type="PANTHER" id="PTHR43333:SF1">
    <property type="entry name" value="D-ISOMER SPECIFIC 2-HYDROXYACID DEHYDROGENASE NAD-BINDING DOMAIN-CONTAINING PROTEIN"/>
    <property type="match status" value="1"/>
</dbReference>
<dbReference type="Gene3D" id="3.40.50.720">
    <property type="entry name" value="NAD(P)-binding Rossmann-like Domain"/>
    <property type="match status" value="2"/>
</dbReference>
<evidence type="ECO:0000256" key="1">
    <source>
        <dbReference type="ARBA" id="ARBA00023002"/>
    </source>
</evidence>
<organism evidence="4">
    <name type="scientific">freshwater metagenome</name>
    <dbReference type="NCBI Taxonomy" id="449393"/>
    <lineage>
        <taxon>unclassified sequences</taxon>
        <taxon>metagenomes</taxon>
        <taxon>ecological metagenomes</taxon>
    </lineage>
</organism>
<dbReference type="InterPro" id="IPR006140">
    <property type="entry name" value="D-isomer_DH_NAD-bd"/>
</dbReference>
<dbReference type="CDD" id="cd12159">
    <property type="entry name" value="2-Hacid_dh_2"/>
    <property type="match status" value="1"/>
</dbReference>
<feature type="domain" description="D-isomer specific 2-hydroxyacid dehydrogenase NAD-binding" evidence="3">
    <location>
        <begin position="144"/>
        <end position="307"/>
    </location>
</feature>
<accession>A0A6J6CM81</accession>
<name>A0A6J6CM81_9ZZZZ</name>
<reference evidence="4" key="1">
    <citation type="submission" date="2020-05" db="EMBL/GenBank/DDBJ databases">
        <authorList>
            <person name="Chiriac C."/>
            <person name="Salcher M."/>
            <person name="Ghai R."/>
            <person name="Kavagutti S V."/>
        </authorList>
    </citation>
    <scope>NUCLEOTIDE SEQUENCE</scope>
</reference>
<dbReference type="InterPro" id="IPR036291">
    <property type="entry name" value="NAD(P)-bd_dom_sf"/>
</dbReference>
<keyword evidence="2" id="KW-0520">NAD</keyword>
<dbReference type="EMBL" id="CAEZTD010000006">
    <property type="protein sequence ID" value="CAB4552426.1"/>
    <property type="molecule type" value="Genomic_DNA"/>
</dbReference>
<dbReference type="SUPFAM" id="SSF51735">
    <property type="entry name" value="NAD(P)-binding Rossmann-fold domains"/>
    <property type="match status" value="1"/>
</dbReference>
<protein>
    <submittedName>
        <fullName evidence="4">Unannotated protein</fullName>
    </submittedName>
</protein>
<dbReference type="PANTHER" id="PTHR43333">
    <property type="entry name" value="2-HACID_DH_C DOMAIN-CONTAINING PROTEIN"/>
    <property type="match status" value="1"/>
</dbReference>
<sequence length="344" mass="36991">MSSGDAYDGDVVRGHVEDQHLIVLGEEHDDLERTVAIPGPVSIAPKQPDIFTQAVTTSGGELIDLGPDTRGLIWLSNSRVGPLDDVLEANPQLNWVQLPWAGVDAFSELLARRGRPGLIFTSAKGCFAEPVAEHAIMLAQALLRYLPRRARATSWDSTFLGISMYNKRLVIVGAGGVAREIIRLVEPYRVHVTIVRRSGVPVPGAHLTVSSDQLRDVLPDADVVIVAAALTTDTRNIIGREEFDLMKPSAAFVNIARGALVDSVALVETLTSGHLVGAATDVTDPEPLPDGHPLWTAPNMLITPHMADTPEMTAPLLAERVRRNVAAYLAGRPLEGVVDPSLGY</sequence>
<keyword evidence="1" id="KW-0560">Oxidoreductase</keyword>
<dbReference type="Pfam" id="PF02826">
    <property type="entry name" value="2-Hacid_dh_C"/>
    <property type="match status" value="1"/>
</dbReference>
<dbReference type="AlphaFoldDB" id="A0A6J6CM81"/>
<dbReference type="SUPFAM" id="SSF52283">
    <property type="entry name" value="Formate/glycerate dehydrogenase catalytic domain-like"/>
    <property type="match status" value="1"/>
</dbReference>
<evidence type="ECO:0000259" key="3">
    <source>
        <dbReference type="Pfam" id="PF02826"/>
    </source>
</evidence>
<evidence type="ECO:0000313" key="4">
    <source>
        <dbReference type="EMBL" id="CAB4552426.1"/>
    </source>
</evidence>
<evidence type="ECO:0000256" key="2">
    <source>
        <dbReference type="ARBA" id="ARBA00023027"/>
    </source>
</evidence>